<dbReference type="SUPFAM" id="SSF51430">
    <property type="entry name" value="NAD(P)-linked oxidoreductase"/>
    <property type="match status" value="1"/>
</dbReference>
<evidence type="ECO:0000313" key="6">
    <source>
        <dbReference type="Proteomes" id="UP000245839"/>
    </source>
</evidence>
<keyword evidence="6" id="KW-1185">Reference proteome</keyword>
<dbReference type="InterPro" id="IPR050523">
    <property type="entry name" value="AKR_Detox_Biosynth"/>
</dbReference>
<dbReference type="Proteomes" id="UP000245839">
    <property type="component" value="Unassembled WGS sequence"/>
</dbReference>
<feature type="domain" description="NADP-dependent oxidoreductase" evidence="3">
    <location>
        <begin position="1"/>
        <end position="161"/>
    </location>
</feature>
<dbReference type="Pfam" id="PF00248">
    <property type="entry name" value="Aldo_ket_red"/>
    <property type="match status" value="1"/>
</dbReference>
<evidence type="ECO:0000313" key="4">
    <source>
        <dbReference type="EMBL" id="PWJ20273.1"/>
    </source>
</evidence>
<proteinExistence type="predicted"/>
<dbReference type="PANTHER" id="PTHR43364:SF4">
    <property type="entry name" value="NAD(P)-LINKED OXIDOREDUCTASE SUPERFAMILY PROTEIN"/>
    <property type="match status" value="1"/>
</dbReference>
<evidence type="ECO:0000313" key="5">
    <source>
        <dbReference type="EMBL" id="SSA44288.1"/>
    </source>
</evidence>
<evidence type="ECO:0000256" key="1">
    <source>
        <dbReference type="ARBA" id="ARBA00023002"/>
    </source>
</evidence>
<feature type="compositionally biased region" description="Basic and acidic residues" evidence="2">
    <location>
        <begin position="190"/>
        <end position="201"/>
    </location>
</feature>
<dbReference type="EMBL" id="UETC01000003">
    <property type="protein sequence ID" value="SSA44288.1"/>
    <property type="molecule type" value="Genomic_DNA"/>
</dbReference>
<feature type="region of interest" description="Disordered" evidence="2">
    <location>
        <begin position="183"/>
        <end position="219"/>
    </location>
</feature>
<organism evidence="5 7">
    <name type="scientific">Jannaschia seohaensis</name>
    <dbReference type="NCBI Taxonomy" id="475081"/>
    <lineage>
        <taxon>Bacteria</taxon>
        <taxon>Pseudomonadati</taxon>
        <taxon>Pseudomonadota</taxon>
        <taxon>Alphaproteobacteria</taxon>
        <taxon>Rhodobacterales</taxon>
        <taxon>Roseobacteraceae</taxon>
        <taxon>Jannaschia</taxon>
    </lineage>
</organism>
<evidence type="ECO:0000313" key="7">
    <source>
        <dbReference type="Proteomes" id="UP000251571"/>
    </source>
</evidence>
<reference evidence="4 6" key="2">
    <citation type="submission" date="2018-03" db="EMBL/GenBank/DDBJ databases">
        <title>Genomic Encyclopedia of Archaeal and Bacterial Type Strains, Phase II (KMG-II): from individual species to whole genera.</title>
        <authorList>
            <person name="Goeker M."/>
        </authorList>
    </citation>
    <scope>NUCLEOTIDE SEQUENCE [LARGE SCALE GENOMIC DNA]</scope>
    <source>
        <strain evidence="4 6">DSM 25227</strain>
    </source>
</reference>
<accession>A0A2Y9ALT9</accession>
<reference evidence="5 7" key="1">
    <citation type="submission" date="2016-10" db="EMBL/GenBank/DDBJ databases">
        <authorList>
            <person name="Cai Z."/>
        </authorList>
    </citation>
    <scope>NUCLEOTIDE SEQUENCE [LARGE SCALE GENOMIC DNA]</scope>
    <source>
        <strain evidence="5 7">DSM 25227</strain>
    </source>
</reference>
<evidence type="ECO:0000259" key="3">
    <source>
        <dbReference type="Pfam" id="PF00248"/>
    </source>
</evidence>
<dbReference type="InterPro" id="IPR036812">
    <property type="entry name" value="NAD(P)_OxRdtase_dom_sf"/>
</dbReference>
<dbReference type="AlphaFoldDB" id="A0A2Y9ALT9"/>
<dbReference type="Gene3D" id="3.20.20.100">
    <property type="entry name" value="NADP-dependent oxidoreductase domain"/>
    <property type="match status" value="1"/>
</dbReference>
<sequence>MEETLETLAKLVARGVIHQVGWSNVIAWQFQKIVSTAEVRNLPRPVTLQPRSNLLDRGDRDRDRVLLSRRGQFAHALVAPRQGLAHRQVYGRRAPEGATRLGENPARGVEAYDLGHTDRICRILTAVQEISAAHGRPKSHAALAWLLQRPGVGSALPGALTPRARRPAAISLRPRWGRAPWIGSLAPDPRPAEIARADRRTGIGPNQPPSGAPGIAERG</sequence>
<name>A0A2Y9ALT9_9RHOB</name>
<keyword evidence="1" id="KW-0560">Oxidoreductase</keyword>
<dbReference type="OrthoDB" id="9803483at2"/>
<dbReference type="PANTHER" id="PTHR43364">
    <property type="entry name" value="NADH-SPECIFIC METHYLGLYOXAL REDUCTASE-RELATED"/>
    <property type="match status" value="1"/>
</dbReference>
<protein>
    <submittedName>
        <fullName evidence="5">Aldo/keto reductase family protein</fullName>
    </submittedName>
</protein>
<dbReference type="GO" id="GO:0016491">
    <property type="term" value="F:oxidoreductase activity"/>
    <property type="evidence" value="ECO:0007669"/>
    <property type="project" value="UniProtKB-KW"/>
</dbReference>
<gene>
    <name evidence="4" type="ORF">BCF38_10388</name>
    <name evidence="5" type="ORF">SAMN05421539_10388</name>
</gene>
<dbReference type="Proteomes" id="UP000251571">
    <property type="component" value="Unassembled WGS sequence"/>
</dbReference>
<dbReference type="InterPro" id="IPR023210">
    <property type="entry name" value="NADP_OxRdtase_dom"/>
</dbReference>
<dbReference type="EMBL" id="QGDJ01000003">
    <property type="protein sequence ID" value="PWJ20273.1"/>
    <property type="molecule type" value="Genomic_DNA"/>
</dbReference>
<evidence type="ECO:0000256" key="2">
    <source>
        <dbReference type="SAM" id="MobiDB-lite"/>
    </source>
</evidence>